<dbReference type="InParanoid" id="A0A6C2YQ33"/>
<accession>A0A6C2YQ33</accession>
<reference evidence="2" key="1">
    <citation type="submission" date="2019-04" db="EMBL/GenBank/DDBJ databases">
        <authorList>
            <consortium name="Science for Life Laboratories"/>
        </authorList>
    </citation>
    <scope>NUCLEOTIDE SEQUENCE</scope>
    <source>
        <strain evidence="2">MBLW1</strain>
    </source>
</reference>
<gene>
    <name evidence="2" type="ORF">GMBLW1_04560</name>
</gene>
<dbReference type="EMBL" id="LR593887">
    <property type="protein sequence ID" value="VTS04376.1"/>
    <property type="molecule type" value="Genomic_DNA"/>
</dbReference>
<dbReference type="InterPro" id="IPR036291">
    <property type="entry name" value="NAD(P)-bd_dom_sf"/>
</dbReference>
<dbReference type="Pfam" id="PF01370">
    <property type="entry name" value="Epimerase"/>
    <property type="match status" value="1"/>
</dbReference>
<dbReference type="KEGG" id="tim:GMBLW1_04560"/>
<keyword evidence="3" id="KW-1185">Reference proteome</keyword>
<sequence>MRILLVGGAGDSGSRLAKRLVSQGHTVVVTTRQPPGSVRERLPPEVEIWQLDPIASAEPLRTKLLASPPFHCVVNLLASFLRDPVAVLRDGTRNLVSALLSRESPPRLVFCSSTAVYGHRPGEILTEDSPTSDLLRVGRLLLEAEDVLRSASGLRSVILRLPHIYGLGRERLFDQMRRGEMFVFGTGRNRMHHLYIEDFVTILSRSLEPDISDTVYNAVEDVAEPYGDYMDFIAQWCGQPLPARYEWADLLTNQAATRCLGPHLANPELLGELYRYMTSEAILSNSRLKQVFGISFRYPRFRDGLTEMLTMIGEPDRRMSESIHTASQWNG</sequence>
<dbReference type="Gene3D" id="3.40.50.720">
    <property type="entry name" value="NAD(P)-binding Rossmann-like Domain"/>
    <property type="match status" value="1"/>
</dbReference>
<dbReference type="AlphaFoldDB" id="A0A6C2YQ33"/>
<evidence type="ECO:0000259" key="1">
    <source>
        <dbReference type="Pfam" id="PF01370"/>
    </source>
</evidence>
<protein>
    <recommendedName>
        <fullName evidence="1">NAD-dependent epimerase/dehydratase domain-containing protein</fullName>
    </recommendedName>
</protein>
<evidence type="ECO:0000313" key="3">
    <source>
        <dbReference type="Proteomes" id="UP000464378"/>
    </source>
</evidence>
<dbReference type="GO" id="GO:0004029">
    <property type="term" value="F:aldehyde dehydrogenase (NAD+) activity"/>
    <property type="evidence" value="ECO:0007669"/>
    <property type="project" value="TreeGrafter"/>
</dbReference>
<dbReference type="RefSeq" id="WP_162658615.1">
    <property type="nucleotide sequence ID" value="NZ_LR593887.1"/>
</dbReference>
<proteinExistence type="predicted"/>
<dbReference type="EMBL" id="LR586016">
    <property type="protein sequence ID" value="VIP03504.1"/>
    <property type="molecule type" value="Genomic_DNA"/>
</dbReference>
<dbReference type="SUPFAM" id="SSF51735">
    <property type="entry name" value="NAD(P)-binding Rossmann-fold domains"/>
    <property type="match status" value="1"/>
</dbReference>
<dbReference type="InterPro" id="IPR001509">
    <property type="entry name" value="Epimerase_deHydtase"/>
</dbReference>
<dbReference type="InterPro" id="IPR051783">
    <property type="entry name" value="NAD(P)-dependent_oxidoreduct"/>
</dbReference>
<evidence type="ECO:0000313" key="2">
    <source>
        <dbReference type="EMBL" id="VIP03504.1"/>
    </source>
</evidence>
<dbReference type="PANTHER" id="PTHR48079">
    <property type="entry name" value="PROTEIN YEEZ"/>
    <property type="match status" value="1"/>
</dbReference>
<name>A0A6C2YQ33_9BACT</name>
<dbReference type="PANTHER" id="PTHR48079:SF6">
    <property type="entry name" value="NAD(P)-BINDING DOMAIN-CONTAINING PROTEIN-RELATED"/>
    <property type="match status" value="1"/>
</dbReference>
<organism evidence="2">
    <name type="scientific">Tuwongella immobilis</name>
    <dbReference type="NCBI Taxonomy" id="692036"/>
    <lineage>
        <taxon>Bacteria</taxon>
        <taxon>Pseudomonadati</taxon>
        <taxon>Planctomycetota</taxon>
        <taxon>Planctomycetia</taxon>
        <taxon>Gemmatales</taxon>
        <taxon>Gemmataceae</taxon>
        <taxon>Tuwongella</taxon>
    </lineage>
</organism>
<dbReference type="GO" id="GO:0005737">
    <property type="term" value="C:cytoplasm"/>
    <property type="evidence" value="ECO:0007669"/>
    <property type="project" value="TreeGrafter"/>
</dbReference>
<dbReference type="Proteomes" id="UP000464378">
    <property type="component" value="Chromosome"/>
</dbReference>
<feature type="domain" description="NAD-dependent epimerase/dehydratase" evidence="1">
    <location>
        <begin position="3"/>
        <end position="217"/>
    </location>
</feature>